<keyword evidence="8 14" id="KW-0100">Branched-chain amino acid biosynthesis</keyword>
<gene>
    <name evidence="16" type="ORF">KQJ23_11415</name>
</gene>
<dbReference type="PROSITE" id="PS00770">
    <property type="entry name" value="AA_TRANSFER_CLASS_4"/>
    <property type="match status" value="1"/>
</dbReference>
<keyword evidence="14 16" id="KW-0808">Transferase</keyword>
<evidence type="ECO:0000256" key="8">
    <source>
        <dbReference type="ARBA" id="ARBA00023304"/>
    </source>
</evidence>
<keyword evidence="17" id="KW-1185">Reference proteome</keyword>
<evidence type="ECO:0000256" key="15">
    <source>
        <dbReference type="RuleBase" id="RU004519"/>
    </source>
</evidence>
<comment type="caution">
    <text evidence="16">The sequence shown here is derived from an EMBL/GenBank/DDBJ whole genome shotgun (WGS) entry which is preliminary data.</text>
</comment>
<evidence type="ECO:0000256" key="2">
    <source>
        <dbReference type="ARBA" id="ARBA00004824"/>
    </source>
</evidence>
<dbReference type="EMBL" id="JAHLQJ010000009">
    <property type="protein sequence ID" value="MBU5672432.1"/>
    <property type="molecule type" value="Genomic_DNA"/>
</dbReference>
<dbReference type="PANTHER" id="PTHR11825">
    <property type="entry name" value="SUBGROUP IIII AMINOTRANSFERASE"/>
    <property type="match status" value="1"/>
</dbReference>
<comment type="pathway">
    <text evidence="3 15">Amino-acid biosynthesis; L-valine biosynthesis; L-valine from pyruvate: step 4/4.</text>
</comment>
<dbReference type="InterPro" id="IPR033939">
    <property type="entry name" value="BCAT_family"/>
</dbReference>
<keyword evidence="6 14" id="KW-0028">Amino-acid biosynthesis</keyword>
<dbReference type="InterPro" id="IPR001544">
    <property type="entry name" value="Aminotrans_IV"/>
</dbReference>
<reference evidence="16 17" key="1">
    <citation type="submission" date="2021-06" db="EMBL/GenBank/DDBJ databases">
        <authorList>
            <person name="Sun Q."/>
            <person name="Li D."/>
        </authorList>
    </citation>
    <scope>NUCLEOTIDE SEQUENCE [LARGE SCALE GENOMIC DNA]</scope>
    <source>
        <strain evidence="16 17">MSJ-6</strain>
    </source>
</reference>
<dbReference type="PIRSF" id="PIRSF006468">
    <property type="entry name" value="BCAT1"/>
    <property type="match status" value="1"/>
</dbReference>
<dbReference type="NCBIfam" id="NF009897">
    <property type="entry name" value="PRK13357.1"/>
    <property type="match status" value="1"/>
</dbReference>
<evidence type="ECO:0000256" key="7">
    <source>
        <dbReference type="ARBA" id="ARBA00022898"/>
    </source>
</evidence>
<evidence type="ECO:0000256" key="5">
    <source>
        <dbReference type="ARBA" id="ARBA00009320"/>
    </source>
</evidence>
<comment type="catalytic activity">
    <reaction evidence="11 14">
        <text>L-leucine + 2-oxoglutarate = 4-methyl-2-oxopentanoate + L-glutamate</text>
        <dbReference type="Rhea" id="RHEA:18321"/>
        <dbReference type="ChEBI" id="CHEBI:16810"/>
        <dbReference type="ChEBI" id="CHEBI:17865"/>
        <dbReference type="ChEBI" id="CHEBI:29985"/>
        <dbReference type="ChEBI" id="CHEBI:57427"/>
        <dbReference type="EC" id="2.6.1.42"/>
    </reaction>
</comment>
<dbReference type="PANTHER" id="PTHR11825:SF44">
    <property type="entry name" value="BRANCHED-CHAIN-AMINO-ACID AMINOTRANSFERASE"/>
    <property type="match status" value="1"/>
</dbReference>
<keyword evidence="14 16" id="KW-0032">Aminotransferase</keyword>
<comment type="pathway">
    <text evidence="2 15">Amino-acid biosynthesis; L-isoleucine biosynthesis; L-isoleucine from 2-oxobutanoate: step 4/4.</text>
</comment>
<evidence type="ECO:0000256" key="10">
    <source>
        <dbReference type="ARBA" id="ARBA00048798"/>
    </source>
</evidence>
<sequence>MIRHFQKERISVKEIKVVRNEQLKTKPDGDSLGFGKYFTDHMLVMDYSAEQGWHEPMIVPYGPITLDPSAMVFHYGQEVFEGMKAYKTADGHVCLFRPDANMHRLNQSSERISIPEVDEELLLEGIIALVREDQDWIPDGAESSLYIRPFIIATEPGLGVRAARQYKLMVIMSPSGSYYPEGIHPVSIFVENQYVRAVRGGTGTAKTAGNYASGIKAQEIAQKQGYSQVLWLDGVEKKYIEEVGSMNVFFKISGEIVTPELSGSILAGITRDSVIRLLQSWGHQVTERKISVEELFEASRAGTLEEAFGTGTAAVISPIGKMKWDTEEITISGGHTGEISKKLYDTITGIQKGVLEDPFGWRKVIL</sequence>
<accession>A0ABS6FQC2</accession>
<evidence type="ECO:0000313" key="16">
    <source>
        <dbReference type="EMBL" id="MBU5672432.1"/>
    </source>
</evidence>
<dbReference type="InterPro" id="IPR005786">
    <property type="entry name" value="B_amino_transII"/>
</dbReference>
<protein>
    <recommendedName>
        <fullName evidence="14">Branched-chain-amino-acid aminotransferase</fullName>
        <ecNumber evidence="14">2.6.1.42</ecNumber>
    </recommendedName>
</protein>
<comment type="catalytic activity">
    <reaction evidence="10 14">
        <text>L-isoleucine + 2-oxoglutarate = (S)-3-methyl-2-oxopentanoate + L-glutamate</text>
        <dbReference type="Rhea" id="RHEA:24801"/>
        <dbReference type="ChEBI" id="CHEBI:16810"/>
        <dbReference type="ChEBI" id="CHEBI:29985"/>
        <dbReference type="ChEBI" id="CHEBI:35146"/>
        <dbReference type="ChEBI" id="CHEBI:58045"/>
        <dbReference type="EC" id="2.6.1.42"/>
    </reaction>
</comment>
<comment type="pathway">
    <text evidence="4 15">Amino-acid biosynthesis; L-leucine biosynthesis; L-leucine from 3-methyl-2-oxobutanoate: step 4/4.</text>
</comment>
<organism evidence="16 17">
    <name type="scientific">Paenibacillus brevis</name>
    <dbReference type="NCBI Taxonomy" id="2841508"/>
    <lineage>
        <taxon>Bacteria</taxon>
        <taxon>Bacillati</taxon>
        <taxon>Bacillota</taxon>
        <taxon>Bacilli</taxon>
        <taxon>Bacillales</taxon>
        <taxon>Paenibacillaceae</taxon>
        <taxon>Paenibacillus</taxon>
    </lineage>
</organism>
<evidence type="ECO:0000256" key="1">
    <source>
        <dbReference type="ARBA" id="ARBA00001933"/>
    </source>
</evidence>
<evidence type="ECO:0000256" key="9">
    <source>
        <dbReference type="ARBA" id="ARBA00048212"/>
    </source>
</evidence>
<dbReference type="Pfam" id="PF01063">
    <property type="entry name" value="Aminotran_4"/>
    <property type="match status" value="1"/>
</dbReference>
<name>A0ABS6FQC2_9BACL</name>
<evidence type="ECO:0000256" key="12">
    <source>
        <dbReference type="RuleBase" id="RU004106"/>
    </source>
</evidence>
<evidence type="ECO:0000256" key="11">
    <source>
        <dbReference type="ARBA" id="ARBA00049229"/>
    </source>
</evidence>
<comment type="cofactor">
    <cofactor evidence="1 13">
        <name>pyridoxal 5'-phosphate</name>
        <dbReference type="ChEBI" id="CHEBI:597326"/>
    </cofactor>
</comment>
<proteinExistence type="inferred from homology"/>
<comment type="similarity">
    <text evidence="5 12">Belongs to the class-IV pyridoxal-phosphate-dependent aminotransferase family.</text>
</comment>
<evidence type="ECO:0000256" key="6">
    <source>
        <dbReference type="ARBA" id="ARBA00022605"/>
    </source>
</evidence>
<dbReference type="InterPro" id="IPR018300">
    <property type="entry name" value="Aminotrans_IV_CS"/>
</dbReference>
<dbReference type="CDD" id="cd01557">
    <property type="entry name" value="BCAT_beta_family"/>
    <property type="match status" value="1"/>
</dbReference>
<dbReference type="EC" id="2.6.1.42" evidence="14"/>
<evidence type="ECO:0000256" key="3">
    <source>
        <dbReference type="ARBA" id="ARBA00004931"/>
    </source>
</evidence>
<evidence type="ECO:0000256" key="13">
    <source>
        <dbReference type="RuleBase" id="RU004516"/>
    </source>
</evidence>
<evidence type="ECO:0000256" key="4">
    <source>
        <dbReference type="ARBA" id="ARBA00005072"/>
    </source>
</evidence>
<evidence type="ECO:0000256" key="14">
    <source>
        <dbReference type="RuleBase" id="RU004517"/>
    </source>
</evidence>
<evidence type="ECO:0000313" key="17">
    <source>
        <dbReference type="Proteomes" id="UP000743001"/>
    </source>
</evidence>
<dbReference type="NCBIfam" id="TIGR01123">
    <property type="entry name" value="ilvE_II"/>
    <property type="match status" value="1"/>
</dbReference>
<dbReference type="GO" id="GO:0004084">
    <property type="term" value="F:branched-chain-amino-acid transaminase activity"/>
    <property type="evidence" value="ECO:0007669"/>
    <property type="project" value="UniProtKB-EC"/>
</dbReference>
<keyword evidence="7 13" id="KW-0663">Pyridoxal phosphate</keyword>
<dbReference type="Proteomes" id="UP000743001">
    <property type="component" value="Unassembled WGS sequence"/>
</dbReference>
<comment type="catalytic activity">
    <reaction evidence="9 14">
        <text>L-valine + 2-oxoglutarate = 3-methyl-2-oxobutanoate + L-glutamate</text>
        <dbReference type="Rhea" id="RHEA:24813"/>
        <dbReference type="ChEBI" id="CHEBI:11851"/>
        <dbReference type="ChEBI" id="CHEBI:16810"/>
        <dbReference type="ChEBI" id="CHEBI:29985"/>
        <dbReference type="ChEBI" id="CHEBI:57762"/>
        <dbReference type="EC" id="2.6.1.42"/>
    </reaction>
</comment>